<evidence type="ECO:0000313" key="10">
    <source>
        <dbReference type="Proteomes" id="UP001217089"/>
    </source>
</evidence>
<dbReference type="PANTHER" id="PTHR48078">
    <property type="entry name" value="THREONINE DEHYDRATASE, MITOCHONDRIAL-RELATED"/>
    <property type="match status" value="1"/>
</dbReference>
<dbReference type="PANTHER" id="PTHR48078:SF6">
    <property type="entry name" value="L-THREONINE DEHYDRATASE CATABOLIC TDCB"/>
    <property type="match status" value="1"/>
</dbReference>
<reference evidence="9 10" key="1">
    <citation type="submission" date="2022-12" db="EMBL/GenBank/DDBJ databases">
        <title>Chromosome-level genome of Tegillarca granosa.</title>
        <authorList>
            <person name="Kim J."/>
        </authorList>
    </citation>
    <scope>NUCLEOTIDE SEQUENCE [LARGE SCALE GENOMIC DNA]</scope>
    <source>
        <strain evidence="9">Teg-2019</strain>
        <tissue evidence="9">Adductor muscle</tissue>
    </source>
</reference>
<evidence type="ECO:0000256" key="1">
    <source>
        <dbReference type="ARBA" id="ARBA00001933"/>
    </source>
</evidence>
<proteinExistence type="predicted"/>
<comment type="catalytic activity">
    <reaction evidence="7">
        <text>L-serine = pyruvate + NH4(+)</text>
        <dbReference type="Rhea" id="RHEA:19169"/>
        <dbReference type="ChEBI" id="CHEBI:15361"/>
        <dbReference type="ChEBI" id="CHEBI:28938"/>
        <dbReference type="ChEBI" id="CHEBI:33384"/>
        <dbReference type="EC" id="4.3.1.17"/>
    </reaction>
</comment>
<dbReference type="EC" id="4.3.1.17" evidence="2"/>
<dbReference type="SUPFAM" id="SSF53686">
    <property type="entry name" value="Tryptophan synthase beta subunit-like PLP-dependent enzymes"/>
    <property type="match status" value="1"/>
</dbReference>
<dbReference type="InterPro" id="IPR001926">
    <property type="entry name" value="TrpB-like_PALP"/>
</dbReference>
<evidence type="ECO:0000256" key="6">
    <source>
        <dbReference type="ARBA" id="ARBA00042605"/>
    </source>
</evidence>
<feature type="domain" description="Tryptophan synthase beta chain-like PALP" evidence="8">
    <location>
        <begin position="45"/>
        <end position="319"/>
    </location>
</feature>
<dbReference type="Pfam" id="PF00291">
    <property type="entry name" value="PALP"/>
    <property type="match status" value="1"/>
</dbReference>
<evidence type="ECO:0000256" key="4">
    <source>
        <dbReference type="ARBA" id="ARBA00023239"/>
    </source>
</evidence>
<gene>
    <name evidence="9" type="ORF">KUTeg_017567</name>
</gene>
<evidence type="ECO:0000256" key="3">
    <source>
        <dbReference type="ARBA" id="ARBA00022898"/>
    </source>
</evidence>
<keyword evidence="10" id="KW-1185">Reference proteome</keyword>
<keyword evidence="4" id="KW-0456">Lyase</keyword>
<dbReference type="Gene3D" id="3.40.50.1100">
    <property type="match status" value="2"/>
</dbReference>
<evidence type="ECO:0000313" key="9">
    <source>
        <dbReference type="EMBL" id="KAJ8303984.1"/>
    </source>
</evidence>
<name>A0ABQ9EFA7_TEGGR</name>
<dbReference type="CDD" id="cd01562">
    <property type="entry name" value="Thr-dehyd"/>
    <property type="match status" value="1"/>
</dbReference>
<dbReference type="InterPro" id="IPR050147">
    <property type="entry name" value="Ser/Thr_Dehydratase"/>
</dbReference>
<comment type="cofactor">
    <cofactor evidence="1">
        <name>pyridoxal 5'-phosphate</name>
        <dbReference type="ChEBI" id="CHEBI:597326"/>
    </cofactor>
</comment>
<keyword evidence="3" id="KW-0663">Pyridoxal phosphate</keyword>
<dbReference type="EMBL" id="JARBDR010000903">
    <property type="protein sequence ID" value="KAJ8303984.1"/>
    <property type="molecule type" value="Genomic_DNA"/>
</dbReference>
<evidence type="ECO:0000259" key="8">
    <source>
        <dbReference type="Pfam" id="PF00291"/>
    </source>
</evidence>
<sequence>MESNEETLPIKSDGNMNQTISSKNLSFWIQQLPVKILQAKKRIEGSILKTPLIFSLKLSSMGDNCKVYLKLENEQITGSFKLRGAFNKMLTLIPQDKKAHACRTLGVPLHVFCRKDVDEGKKSALMEMGVKVTLTGTDCVDAENAARMYSKENQIPYVSPYNDKEIIAGQGTIGVEILEEQGDIDVCLVPVGGGGLISGIARYLKQMSPNIKVIGCQPENSKVMYKCVKANKIIFEESEETLSDGTVGGIESGSITFDLCRDFVDDWIMVSEEQIGRAIVFMLEEHRKVVEGAAGVAIGAYMNNLSKFTKKKVAIVCCGANISADVLRRLLDMYQ</sequence>
<protein>
    <recommendedName>
        <fullName evidence="2">L-serine ammonia-lyase</fullName>
        <ecNumber evidence="2">4.3.1.17</ecNumber>
    </recommendedName>
    <alternativeName>
        <fullName evidence="5">L-serine deaminase</fullName>
    </alternativeName>
    <alternativeName>
        <fullName evidence="6">L-threonine dehydratase</fullName>
    </alternativeName>
</protein>
<accession>A0ABQ9EFA7</accession>
<dbReference type="InterPro" id="IPR000634">
    <property type="entry name" value="Ser/Thr_deHydtase_PyrdxlP-BS"/>
</dbReference>
<evidence type="ECO:0000256" key="2">
    <source>
        <dbReference type="ARBA" id="ARBA00012093"/>
    </source>
</evidence>
<dbReference type="PROSITE" id="PS00165">
    <property type="entry name" value="DEHYDRATASE_SER_THR"/>
    <property type="match status" value="1"/>
</dbReference>
<dbReference type="Proteomes" id="UP001217089">
    <property type="component" value="Unassembled WGS sequence"/>
</dbReference>
<evidence type="ECO:0000256" key="7">
    <source>
        <dbReference type="ARBA" id="ARBA00049406"/>
    </source>
</evidence>
<comment type="caution">
    <text evidence="9">The sequence shown here is derived from an EMBL/GenBank/DDBJ whole genome shotgun (WGS) entry which is preliminary data.</text>
</comment>
<evidence type="ECO:0000256" key="5">
    <source>
        <dbReference type="ARBA" id="ARBA00041766"/>
    </source>
</evidence>
<dbReference type="InterPro" id="IPR036052">
    <property type="entry name" value="TrpB-like_PALP_sf"/>
</dbReference>
<organism evidence="9 10">
    <name type="scientific">Tegillarca granosa</name>
    <name type="common">Malaysian cockle</name>
    <name type="synonym">Anadara granosa</name>
    <dbReference type="NCBI Taxonomy" id="220873"/>
    <lineage>
        <taxon>Eukaryota</taxon>
        <taxon>Metazoa</taxon>
        <taxon>Spiralia</taxon>
        <taxon>Lophotrochozoa</taxon>
        <taxon>Mollusca</taxon>
        <taxon>Bivalvia</taxon>
        <taxon>Autobranchia</taxon>
        <taxon>Pteriomorphia</taxon>
        <taxon>Arcoida</taxon>
        <taxon>Arcoidea</taxon>
        <taxon>Arcidae</taxon>
        <taxon>Tegillarca</taxon>
    </lineage>
</organism>